<dbReference type="EMBL" id="BK003298">
    <property type="protein sequence ID" value="DAA03497.1"/>
    <property type="molecule type" value="Genomic_DNA"/>
</dbReference>
<keyword evidence="1" id="KW-0812">Transmembrane</keyword>
<sequence>MSSTFSPFRPTGPTSRTKDVKIVGRRRIEKTQELQYQIKFPPVFLLVTEPCRSAVFCSSQQLGKSLLLTLRVMGIKRGGWWRKVGINKNLAKLWQRVLLRFDNYGDQSKRKERGFGGAGEMSKRTLHCRRLSAVFCLLASVFSSVHSLLVSTNDNDNKMLMAQIIVKQERKTEPELELE</sequence>
<gene>
    <name evidence="2" type="ORF">HDC00511</name>
</gene>
<keyword evidence="1" id="KW-1133">Transmembrane helix</keyword>
<reference evidence="2" key="1">
    <citation type="journal article" date="2003" name="Genome Biol.">
        <title>An integrated gene annotation and transcriptional profiling approach towards the full gene content of the Drosophila genome.</title>
        <authorList>
            <person name="Hild M."/>
            <person name="Beckmann B."/>
            <person name="Haas S.A."/>
            <person name="Koch B."/>
            <person name="Solovyev V."/>
            <person name="Busold C."/>
            <person name="Fellenberg K."/>
            <person name="Boutros M."/>
            <person name="Vingron M."/>
            <person name="Sauer F."/>
            <person name="Hoheisel J.D."/>
            <person name="Paro R."/>
        </authorList>
    </citation>
    <scope>NUCLEOTIDE SEQUENCE</scope>
</reference>
<name>Q6IHW8_DROME</name>
<protein>
    <submittedName>
        <fullName evidence="2">HDC00511</fullName>
    </submittedName>
</protein>
<feature type="transmembrane region" description="Helical" evidence="1">
    <location>
        <begin position="131"/>
        <end position="151"/>
    </location>
</feature>
<keyword evidence="1" id="KW-0472">Membrane</keyword>
<proteinExistence type="predicted"/>
<evidence type="ECO:0000256" key="1">
    <source>
        <dbReference type="SAM" id="Phobius"/>
    </source>
</evidence>
<dbReference type="AlphaFoldDB" id="Q6IHW8"/>
<organism evidence="2">
    <name type="scientific">Drosophila melanogaster</name>
    <name type="common">Fruit fly</name>
    <dbReference type="NCBI Taxonomy" id="7227"/>
    <lineage>
        <taxon>Eukaryota</taxon>
        <taxon>Metazoa</taxon>
        <taxon>Ecdysozoa</taxon>
        <taxon>Arthropoda</taxon>
        <taxon>Hexapoda</taxon>
        <taxon>Insecta</taxon>
        <taxon>Pterygota</taxon>
        <taxon>Neoptera</taxon>
        <taxon>Endopterygota</taxon>
        <taxon>Diptera</taxon>
        <taxon>Brachycera</taxon>
        <taxon>Muscomorpha</taxon>
        <taxon>Ephydroidea</taxon>
        <taxon>Drosophilidae</taxon>
        <taxon>Drosophila</taxon>
        <taxon>Sophophora</taxon>
    </lineage>
</organism>
<accession>Q6IHW8</accession>
<evidence type="ECO:0000313" key="2">
    <source>
        <dbReference type="EMBL" id="DAA03497.1"/>
    </source>
</evidence>